<feature type="DNA-binding region" description="Homeobox" evidence="4">
    <location>
        <begin position="136"/>
        <end position="187"/>
    </location>
</feature>
<evidence type="ECO:0000256" key="6">
    <source>
        <dbReference type="SAM" id="MobiDB-lite"/>
    </source>
</evidence>
<evidence type="ECO:0000256" key="2">
    <source>
        <dbReference type="ARBA" id="ARBA00023155"/>
    </source>
</evidence>
<dbReference type="InterPro" id="IPR009057">
    <property type="entry name" value="Homeodomain-like_sf"/>
</dbReference>
<reference evidence="8" key="1">
    <citation type="submission" date="2023-03" db="EMBL/GenBank/DDBJ databases">
        <title>Massive genome expansion in bonnet fungi (Mycena s.s.) driven by repeated elements and novel gene families across ecological guilds.</title>
        <authorList>
            <consortium name="Lawrence Berkeley National Laboratory"/>
            <person name="Harder C.B."/>
            <person name="Miyauchi S."/>
            <person name="Viragh M."/>
            <person name="Kuo A."/>
            <person name="Thoen E."/>
            <person name="Andreopoulos B."/>
            <person name="Lu D."/>
            <person name="Skrede I."/>
            <person name="Drula E."/>
            <person name="Henrissat B."/>
            <person name="Morin E."/>
            <person name="Kohler A."/>
            <person name="Barry K."/>
            <person name="LaButti K."/>
            <person name="Morin E."/>
            <person name="Salamov A."/>
            <person name="Lipzen A."/>
            <person name="Mereny Z."/>
            <person name="Hegedus B."/>
            <person name="Baldrian P."/>
            <person name="Stursova M."/>
            <person name="Weitz H."/>
            <person name="Taylor A."/>
            <person name="Grigoriev I.V."/>
            <person name="Nagy L.G."/>
            <person name="Martin F."/>
            <person name="Kauserud H."/>
        </authorList>
    </citation>
    <scope>NUCLEOTIDE SEQUENCE</scope>
    <source>
        <strain evidence="8">9144</strain>
    </source>
</reference>
<evidence type="ECO:0000256" key="5">
    <source>
        <dbReference type="RuleBase" id="RU000682"/>
    </source>
</evidence>
<dbReference type="PROSITE" id="PS50071">
    <property type="entry name" value="HOMEOBOX_2"/>
    <property type="match status" value="3"/>
</dbReference>
<name>A0AAD6V3G6_9AGAR</name>
<feature type="DNA-binding region" description="Homeobox" evidence="4">
    <location>
        <begin position="272"/>
        <end position="331"/>
    </location>
</feature>
<feature type="compositionally biased region" description="Low complexity" evidence="6">
    <location>
        <begin position="487"/>
        <end position="500"/>
    </location>
</feature>
<dbReference type="PANTHER" id="PTHR24327">
    <property type="entry name" value="HOMEOBOX PROTEIN"/>
    <property type="match status" value="1"/>
</dbReference>
<keyword evidence="2 4" id="KW-0371">Homeobox</keyword>
<dbReference type="SMART" id="SM00389">
    <property type="entry name" value="HOX"/>
    <property type="match status" value="3"/>
</dbReference>
<dbReference type="PROSITE" id="PS00027">
    <property type="entry name" value="HOMEOBOX_1"/>
    <property type="match status" value="1"/>
</dbReference>
<dbReference type="InterPro" id="IPR017970">
    <property type="entry name" value="Homeobox_CS"/>
</dbReference>
<dbReference type="PANTHER" id="PTHR24327:SF41">
    <property type="entry name" value="BRAIN-SPECIFIC HOMEOBOX PROTEIN"/>
    <property type="match status" value="1"/>
</dbReference>
<feature type="compositionally biased region" description="Polar residues" evidence="6">
    <location>
        <begin position="245"/>
        <end position="262"/>
    </location>
</feature>
<sequence>MPPLKSDPVRKPRHRHSAVQLAALNALYEQTEHPTLAQRTALAHSLELELKSVNAYFQNKRASLKKQPRGTLYDQRNPPMHPSPYSLVDDDDYPPLPSRPNQYFRSQAPHDHTRNQYTDHRHNSDIIIMASDDSLSRYQVDELRKIHRANPYPTAEETSLIAERIGTRHSTIMNWFRMQTKTDGRRIIIDDYATASLSLPPLSDKLPRAYPRLPPISELPPASMHPSLAGFDGARRLSAIQNDQYYASPTRQRSSSPRNTTPYGHAPMSLFERQRRGRPDAAQLESLRRLRDKTSMPTIEERTALAREIDMDVGKVTNWFRNLRQSARKRTRQLPGVGAGSDDEFGGGSEPVYLSSTSRSRSETPPPSSVEAEAEHRLERHHAAAPVHSSDDEEEAQEAVTPASSPRGRLHDFTGARHLHLPVDGDEKTAAAAAPFAGRVPYEDALLLLAFHRQAAMRIPAHPLFLLDDPMEKVYISSPRARRSSQRRSSSMRSATSPRTPRTPRHRDERVSPRSSPNGPNYAGPPQPHPNMVPENLYPVEESHDFDPTTGGHDAAGETYQEAIPPAGRRRLVGGFVGGLRKAWKHRGVGLGAPQEAGIAFPEPAVVPDGEAQYEPVPRGEPEGTYAYASPAVEAQQAAPVFDDRYATASPVPDGQYRDAPYAYPETQAQYRDSVERAPHLRQESSGSTAETVHATQEQYEGTTIVNHGPFVPFVPSQQFGSPQLVEPQPGSDYAKMHSPRSETSFGSHLSRIHRFLQGINQLPWVAPERVTVDYIPRGAREQMAMEEAALANAATPRPRPRSGMSRRPAISWYNSNAPQGSVDLLSDGASPLTEFGQAKELPVASPTEAHRDLAGELGLKYANNIPTLMTPAPPPPPMVAKRPHRVPVPRYSPDVDGPPGSGTYRAPRYPMGGYVPYEQQQMGQTYVHTGTFSSVSSVPPTSAY</sequence>
<dbReference type="GO" id="GO:0000978">
    <property type="term" value="F:RNA polymerase II cis-regulatory region sequence-specific DNA binding"/>
    <property type="evidence" value="ECO:0007669"/>
    <property type="project" value="TreeGrafter"/>
</dbReference>
<feature type="domain" description="Homeobox" evidence="7">
    <location>
        <begin position="270"/>
        <end position="330"/>
    </location>
</feature>
<feature type="compositionally biased region" description="Basic and acidic residues" evidence="6">
    <location>
        <begin position="108"/>
        <end position="117"/>
    </location>
</feature>
<comment type="caution">
    <text evidence="8">The sequence shown here is derived from an EMBL/GenBank/DDBJ whole genome shotgun (WGS) entry which is preliminary data.</text>
</comment>
<proteinExistence type="predicted"/>
<feature type="compositionally biased region" description="Basic and acidic residues" evidence="6">
    <location>
        <begin position="286"/>
        <end position="295"/>
    </location>
</feature>
<evidence type="ECO:0000256" key="4">
    <source>
        <dbReference type="PROSITE-ProRule" id="PRU00108"/>
    </source>
</evidence>
<dbReference type="InterPro" id="IPR050460">
    <property type="entry name" value="Distal-less_Homeobox_TF"/>
</dbReference>
<feature type="domain" description="Homeobox" evidence="7">
    <location>
        <begin position="7"/>
        <end position="67"/>
    </location>
</feature>
<dbReference type="Pfam" id="PF00046">
    <property type="entry name" value="Homeodomain"/>
    <property type="match status" value="2"/>
</dbReference>
<feature type="region of interest" description="Disordered" evidence="6">
    <location>
        <begin position="477"/>
        <end position="556"/>
    </location>
</feature>
<evidence type="ECO:0000256" key="3">
    <source>
        <dbReference type="ARBA" id="ARBA00023242"/>
    </source>
</evidence>
<dbReference type="InterPro" id="IPR001356">
    <property type="entry name" value="HD"/>
</dbReference>
<gene>
    <name evidence="8" type="ORF">GGX14DRAFT_656234</name>
</gene>
<organism evidence="8 9">
    <name type="scientific">Mycena pura</name>
    <dbReference type="NCBI Taxonomy" id="153505"/>
    <lineage>
        <taxon>Eukaryota</taxon>
        <taxon>Fungi</taxon>
        <taxon>Dikarya</taxon>
        <taxon>Basidiomycota</taxon>
        <taxon>Agaricomycotina</taxon>
        <taxon>Agaricomycetes</taxon>
        <taxon>Agaricomycetidae</taxon>
        <taxon>Agaricales</taxon>
        <taxon>Marasmiineae</taxon>
        <taxon>Mycenaceae</taxon>
        <taxon>Mycena</taxon>
    </lineage>
</organism>
<keyword evidence="9" id="KW-1185">Reference proteome</keyword>
<keyword evidence="1 4" id="KW-0238">DNA-binding</keyword>
<evidence type="ECO:0000256" key="1">
    <source>
        <dbReference type="ARBA" id="ARBA00023125"/>
    </source>
</evidence>
<feature type="DNA-binding region" description="Homeobox" evidence="4">
    <location>
        <begin position="9"/>
        <end position="68"/>
    </location>
</feature>
<protein>
    <recommendedName>
        <fullName evidence="7">Homeobox domain-containing protein</fullName>
    </recommendedName>
</protein>
<feature type="region of interest" description="Disordered" evidence="6">
    <location>
        <begin position="61"/>
        <end position="117"/>
    </location>
</feature>
<feature type="region of interest" description="Disordered" evidence="6">
    <location>
        <begin position="245"/>
        <end position="295"/>
    </location>
</feature>
<feature type="domain" description="Homeobox" evidence="7">
    <location>
        <begin position="134"/>
        <end position="186"/>
    </location>
</feature>
<dbReference type="GO" id="GO:0005634">
    <property type="term" value="C:nucleus"/>
    <property type="evidence" value="ECO:0007669"/>
    <property type="project" value="UniProtKB-SubCell"/>
</dbReference>
<feature type="region of interest" description="Disordered" evidence="6">
    <location>
        <begin position="328"/>
        <end position="411"/>
    </location>
</feature>
<feature type="compositionally biased region" description="Basic and acidic residues" evidence="6">
    <location>
        <begin position="373"/>
        <end position="382"/>
    </location>
</feature>
<dbReference type="GO" id="GO:0000981">
    <property type="term" value="F:DNA-binding transcription factor activity, RNA polymerase II-specific"/>
    <property type="evidence" value="ECO:0007669"/>
    <property type="project" value="InterPro"/>
</dbReference>
<dbReference type="EMBL" id="JARJCW010000059">
    <property type="protein sequence ID" value="KAJ7201294.1"/>
    <property type="molecule type" value="Genomic_DNA"/>
</dbReference>
<keyword evidence="3 4" id="KW-0539">Nucleus</keyword>
<evidence type="ECO:0000313" key="8">
    <source>
        <dbReference type="EMBL" id="KAJ7201294.1"/>
    </source>
</evidence>
<dbReference type="Proteomes" id="UP001219525">
    <property type="component" value="Unassembled WGS sequence"/>
</dbReference>
<evidence type="ECO:0000259" key="7">
    <source>
        <dbReference type="PROSITE" id="PS50071"/>
    </source>
</evidence>
<evidence type="ECO:0000313" key="9">
    <source>
        <dbReference type="Proteomes" id="UP001219525"/>
    </source>
</evidence>
<accession>A0AAD6V3G6</accession>
<comment type="subcellular location">
    <subcellularLocation>
        <location evidence="4 5">Nucleus</location>
    </subcellularLocation>
</comment>
<dbReference type="SUPFAM" id="SSF46689">
    <property type="entry name" value="Homeodomain-like"/>
    <property type="match status" value="3"/>
</dbReference>
<dbReference type="Gene3D" id="1.10.10.60">
    <property type="entry name" value="Homeodomain-like"/>
    <property type="match status" value="3"/>
</dbReference>
<dbReference type="AlphaFoldDB" id="A0AAD6V3G6"/>
<dbReference type="CDD" id="cd00086">
    <property type="entry name" value="homeodomain"/>
    <property type="match status" value="3"/>
</dbReference>